<feature type="signal peptide" evidence="2">
    <location>
        <begin position="1"/>
        <end position="24"/>
    </location>
</feature>
<name>A0A6L3YAF6_9HYPH</name>
<evidence type="ECO:0000313" key="3">
    <source>
        <dbReference type="EMBL" id="KAB2680253.1"/>
    </source>
</evidence>
<proteinExistence type="predicted"/>
<gene>
    <name evidence="3" type="ORF">F9L08_21350</name>
</gene>
<evidence type="ECO:0000313" key="4">
    <source>
        <dbReference type="Proteomes" id="UP000481643"/>
    </source>
</evidence>
<reference evidence="3 4" key="1">
    <citation type="submission" date="2019-09" db="EMBL/GenBank/DDBJ databases">
        <title>Taxonomic organization of the family Brucellaceae based on a phylogenomic approach.</title>
        <authorList>
            <person name="Leclercq S."/>
            <person name="Cloeckaert A."/>
            <person name="Zygmunt M.S."/>
        </authorList>
    </citation>
    <scope>NUCLEOTIDE SEQUENCE [LARGE SCALE GENOMIC DNA]</scope>
    <source>
        <strain evidence="3 4">WS1830</strain>
    </source>
</reference>
<sequence>MSILRKFSLCGIASVILSATPASADQIEQLFKGSGQGCVDTVKINLVEAIRSGIDKEVKRHEAALQKPPALDSLGCLDNLMQVNLDFAIQVPDLSQLFKSALSNAEQQICSYAQEQWNKVTEPLQSALQLPSFNMLQLPGGMGGGNVPTLDYNYSGGSLNLQQPSVGNSGRRENDGSLLNEHYNNLYGPGSL</sequence>
<evidence type="ECO:0000256" key="1">
    <source>
        <dbReference type="SAM" id="MobiDB-lite"/>
    </source>
</evidence>
<dbReference type="Proteomes" id="UP000481643">
    <property type="component" value="Unassembled WGS sequence"/>
</dbReference>
<feature type="chain" id="PRO_5026667307" evidence="2">
    <location>
        <begin position="25"/>
        <end position="192"/>
    </location>
</feature>
<dbReference type="AlphaFoldDB" id="A0A6L3YAF6"/>
<keyword evidence="2" id="KW-0732">Signal</keyword>
<dbReference type="RefSeq" id="WP_151652856.1">
    <property type="nucleotide sequence ID" value="NZ_WBVX01000028.1"/>
</dbReference>
<feature type="region of interest" description="Disordered" evidence="1">
    <location>
        <begin position="161"/>
        <end position="192"/>
    </location>
</feature>
<evidence type="ECO:0000256" key="2">
    <source>
        <dbReference type="SAM" id="SignalP"/>
    </source>
</evidence>
<organism evidence="3 4">
    <name type="scientific">Brucella tritici</name>
    <dbReference type="NCBI Taxonomy" id="94626"/>
    <lineage>
        <taxon>Bacteria</taxon>
        <taxon>Pseudomonadati</taxon>
        <taxon>Pseudomonadota</taxon>
        <taxon>Alphaproteobacteria</taxon>
        <taxon>Hyphomicrobiales</taxon>
        <taxon>Brucellaceae</taxon>
        <taxon>Brucella/Ochrobactrum group</taxon>
        <taxon>Brucella</taxon>
    </lineage>
</organism>
<dbReference type="EMBL" id="WBVX01000028">
    <property type="protein sequence ID" value="KAB2680253.1"/>
    <property type="molecule type" value="Genomic_DNA"/>
</dbReference>
<protein>
    <submittedName>
        <fullName evidence="3">Uncharacterized protein</fullName>
    </submittedName>
</protein>
<accession>A0A6L3YAF6</accession>
<comment type="caution">
    <text evidence="3">The sequence shown here is derived from an EMBL/GenBank/DDBJ whole genome shotgun (WGS) entry which is preliminary data.</text>
</comment>